<evidence type="ECO:0000313" key="1">
    <source>
        <dbReference type="EMBL" id="QZE56211.1"/>
    </source>
</evidence>
<dbReference type="Proteomes" id="UP000827787">
    <property type="component" value="Segment"/>
</dbReference>
<organism evidence="1 2">
    <name type="scientific">Erwinia phage pEa_SNUABM_3</name>
    <dbReference type="NCBI Taxonomy" id="2869552"/>
    <lineage>
        <taxon>Viruses</taxon>
        <taxon>Duplodnaviria</taxon>
        <taxon>Heunggongvirae</taxon>
        <taxon>Uroviricota</taxon>
        <taxon>Caudoviricetes</taxon>
        <taxon>Alexandravirus</taxon>
        <taxon>Alexandravirus SNUABM3</taxon>
    </lineage>
</organism>
<accession>A0AAE7XH72</accession>
<keyword evidence="2" id="KW-1185">Reference proteome</keyword>
<dbReference type="EMBL" id="MZ443770">
    <property type="protein sequence ID" value="QZE56211.1"/>
    <property type="molecule type" value="Genomic_DNA"/>
</dbReference>
<gene>
    <name evidence="1" type="ORF">pEaSNUABM3_00014</name>
</gene>
<evidence type="ECO:0000313" key="2">
    <source>
        <dbReference type="Proteomes" id="UP000827787"/>
    </source>
</evidence>
<name>A0AAE7XH72_9CAUD</name>
<reference evidence="1 2" key="1">
    <citation type="submission" date="2021-06" db="EMBL/GenBank/DDBJ databases">
        <title>Complete genome sequence of Erwinia phage pEa_SNUABM_03.</title>
        <authorList>
            <person name="Kim S.G."/>
            <person name="Park S.C."/>
        </authorList>
    </citation>
    <scope>NUCLEOTIDE SEQUENCE [LARGE SCALE GENOMIC DNA]</scope>
</reference>
<sequence>MNTIRGFDWLFYGDGTDSGQHSILSIVVEQAAKSIQVEVEQGSAVPVIQAIQENEVLYAQTDEGLYRVRYSCSFRGLDPNFFPQDKTTFRLKLISFEFLPGVTTHDKLLEYVP</sequence>
<protein>
    <submittedName>
        <fullName evidence="1">Uncharacterized protein</fullName>
    </submittedName>
</protein>
<proteinExistence type="predicted"/>